<dbReference type="AlphaFoldDB" id="A0A3A1R5H7"/>
<dbReference type="RefSeq" id="WP_119545518.1">
    <property type="nucleotide sequence ID" value="NZ_QXIR01000003.1"/>
</dbReference>
<evidence type="ECO:0000313" key="3">
    <source>
        <dbReference type="Proteomes" id="UP000265801"/>
    </source>
</evidence>
<keyword evidence="3" id="KW-1185">Reference proteome</keyword>
<dbReference type="Pfam" id="PF13056">
    <property type="entry name" value="DUF3918"/>
    <property type="match status" value="1"/>
</dbReference>
<dbReference type="Proteomes" id="UP000265801">
    <property type="component" value="Unassembled WGS sequence"/>
</dbReference>
<dbReference type="OrthoDB" id="2935265at2"/>
<comment type="caution">
    <text evidence="2">The sequence shown here is derived from an EMBL/GenBank/DDBJ whole genome shotgun (WGS) entry which is preliminary data.</text>
</comment>
<feature type="transmembrane region" description="Helical" evidence="1">
    <location>
        <begin position="12"/>
        <end position="29"/>
    </location>
</feature>
<keyword evidence="1" id="KW-1133">Transmembrane helix</keyword>
<keyword evidence="1" id="KW-0472">Membrane</keyword>
<keyword evidence="1" id="KW-0812">Transmembrane</keyword>
<proteinExistence type="predicted"/>
<reference evidence="2 3" key="1">
    <citation type="submission" date="2018-09" db="EMBL/GenBank/DDBJ databases">
        <title>Bacillus saliacetes sp. nov., isolated from Thai shrimp paste (Ka-pi).</title>
        <authorList>
            <person name="Daroonpunt R."/>
            <person name="Tanasupawat S."/>
            <person name="Yiamsombut S."/>
        </authorList>
    </citation>
    <scope>NUCLEOTIDE SEQUENCE [LARGE SCALE GENOMIC DNA]</scope>
    <source>
        <strain evidence="2 3">SKP7-4</strain>
    </source>
</reference>
<dbReference type="EMBL" id="QXIR01000003">
    <property type="protein sequence ID" value="RIW37637.1"/>
    <property type="molecule type" value="Genomic_DNA"/>
</dbReference>
<evidence type="ECO:0000256" key="1">
    <source>
        <dbReference type="SAM" id="Phobius"/>
    </source>
</evidence>
<organism evidence="2 3">
    <name type="scientific">Bacillus salacetis</name>
    <dbReference type="NCBI Taxonomy" id="2315464"/>
    <lineage>
        <taxon>Bacteria</taxon>
        <taxon>Bacillati</taxon>
        <taxon>Bacillota</taxon>
        <taxon>Bacilli</taxon>
        <taxon>Bacillales</taxon>
        <taxon>Bacillaceae</taxon>
        <taxon>Bacillus</taxon>
    </lineage>
</organism>
<evidence type="ECO:0000313" key="2">
    <source>
        <dbReference type="EMBL" id="RIW37637.1"/>
    </source>
</evidence>
<name>A0A3A1R5H7_9BACI</name>
<sequence>MGTLNKTMTSMIAFGAGIAATMYSSRTNMMSGRNMKKMRKQIKKMF</sequence>
<gene>
    <name evidence="2" type="ORF">D3H55_03435</name>
</gene>
<dbReference type="InterPro" id="IPR025029">
    <property type="entry name" value="DUF3918"/>
</dbReference>
<accession>A0A3A1R5H7</accession>
<protein>
    <submittedName>
        <fullName evidence="2">DUF3918 domain-containing protein</fullName>
    </submittedName>
</protein>